<dbReference type="AlphaFoldDB" id="A0A7X5VH06"/>
<name>A0A7X5VH06_9ACTN</name>
<gene>
    <name evidence="1" type="ORF">BJY22_006054</name>
</gene>
<dbReference type="EMBL" id="JAASRO010000001">
    <property type="protein sequence ID" value="NIK60337.1"/>
    <property type="molecule type" value="Genomic_DNA"/>
</dbReference>
<dbReference type="Proteomes" id="UP000555407">
    <property type="component" value="Unassembled WGS sequence"/>
</dbReference>
<sequence>MQGVDLRRIRVGADLVVLRVPEQDRLPDDLAVAMRQQVDTVVVLLDVPTSADVVLRSRFARQCRQDPLDVGAGRGPDVYFATSVARDSRTTVTRI</sequence>
<evidence type="ECO:0000313" key="2">
    <source>
        <dbReference type="Proteomes" id="UP000555407"/>
    </source>
</evidence>
<comment type="caution">
    <text evidence="1">The sequence shown here is derived from an EMBL/GenBank/DDBJ whole genome shotgun (WGS) entry which is preliminary data.</text>
</comment>
<organism evidence="1 2">
    <name type="scientific">Kribbella shirazensis</name>
    <dbReference type="NCBI Taxonomy" id="1105143"/>
    <lineage>
        <taxon>Bacteria</taxon>
        <taxon>Bacillati</taxon>
        <taxon>Actinomycetota</taxon>
        <taxon>Actinomycetes</taxon>
        <taxon>Propionibacteriales</taxon>
        <taxon>Kribbellaceae</taxon>
        <taxon>Kribbella</taxon>
    </lineage>
</organism>
<accession>A0A7X5VH06</accession>
<proteinExistence type="predicted"/>
<reference evidence="1 2" key="1">
    <citation type="submission" date="2020-03" db="EMBL/GenBank/DDBJ databases">
        <title>Sequencing the genomes of 1000 actinobacteria strains.</title>
        <authorList>
            <person name="Klenk H.-P."/>
        </authorList>
    </citation>
    <scope>NUCLEOTIDE SEQUENCE [LARGE SCALE GENOMIC DNA]</scope>
    <source>
        <strain evidence="1 2">DSM 45490</strain>
    </source>
</reference>
<protein>
    <submittedName>
        <fullName evidence="1">Uncharacterized protein</fullName>
    </submittedName>
</protein>
<evidence type="ECO:0000313" key="1">
    <source>
        <dbReference type="EMBL" id="NIK60337.1"/>
    </source>
</evidence>
<keyword evidence="2" id="KW-1185">Reference proteome</keyword>